<evidence type="ECO:0000313" key="3">
    <source>
        <dbReference type="Proteomes" id="UP001189429"/>
    </source>
</evidence>
<evidence type="ECO:0000313" key="2">
    <source>
        <dbReference type="EMBL" id="CAK0909558.1"/>
    </source>
</evidence>
<reference evidence="2" key="1">
    <citation type="submission" date="2023-10" db="EMBL/GenBank/DDBJ databases">
        <authorList>
            <person name="Chen Y."/>
            <person name="Shah S."/>
            <person name="Dougan E. K."/>
            <person name="Thang M."/>
            <person name="Chan C."/>
        </authorList>
    </citation>
    <scope>NUCLEOTIDE SEQUENCE [LARGE SCALE GENOMIC DNA]</scope>
</reference>
<name>A0ABN9YAT9_9DINO</name>
<feature type="region of interest" description="Disordered" evidence="1">
    <location>
        <begin position="1"/>
        <end position="94"/>
    </location>
</feature>
<sequence>MSCTLCPWAKAGGNKRRGGSVNPNLHQRSSSIGASSMIREEEQQEREGGRRQEEEEGKDDEEGKGGREQGGEERITPMTSRATDLQEHWPILGPAAPSKFRQMLETAVPIGAQMKA</sequence>
<accession>A0ABN9YAT9</accession>
<proteinExistence type="predicted"/>
<protein>
    <submittedName>
        <fullName evidence="2">Uncharacterized protein</fullName>
    </submittedName>
</protein>
<feature type="compositionally biased region" description="Polar residues" evidence="1">
    <location>
        <begin position="21"/>
        <end position="34"/>
    </location>
</feature>
<dbReference type="EMBL" id="CAUYUJ010022215">
    <property type="protein sequence ID" value="CAK0909558.1"/>
    <property type="molecule type" value="Genomic_DNA"/>
</dbReference>
<comment type="caution">
    <text evidence="2">The sequence shown here is derived from an EMBL/GenBank/DDBJ whole genome shotgun (WGS) entry which is preliminary data.</text>
</comment>
<feature type="compositionally biased region" description="Basic and acidic residues" evidence="1">
    <location>
        <begin position="38"/>
        <end position="53"/>
    </location>
</feature>
<keyword evidence="3" id="KW-1185">Reference proteome</keyword>
<gene>
    <name evidence="2" type="ORF">PCOR1329_LOCUS83934</name>
</gene>
<evidence type="ECO:0000256" key="1">
    <source>
        <dbReference type="SAM" id="MobiDB-lite"/>
    </source>
</evidence>
<feature type="compositionally biased region" description="Basic and acidic residues" evidence="1">
    <location>
        <begin position="61"/>
        <end position="75"/>
    </location>
</feature>
<organism evidence="2 3">
    <name type="scientific">Prorocentrum cordatum</name>
    <dbReference type="NCBI Taxonomy" id="2364126"/>
    <lineage>
        <taxon>Eukaryota</taxon>
        <taxon>Sar</taxon>
        <taxon>Alveolata</taxon>
        <taxon>Dinophyceae</taxon>
        <taxon>Prorocentrales</taxon>
        <taxon>Prorocentraceae</taxon>
        <taxon>Prorocentrum</taxon>
    </lineage>
</organism>
<dbReference type="Proteomes" id="UP001189429">
    <property type="component" value="Unassembled WGS sequence"/>
</dbReference>